<reference evidence="1 2" key="1">
    <citation type="submission" date="2018-06" db="EMBL/GenBank/DDBJ databases">
        <title>Genomic Encyclopedia of Archaeal and Bacterial Type Strains, Phase II (KMG-II): from individual species to whole genera.</title>
        <authorList>
            <person name="Goeker M."/>
        </authorList>
    </citation>
    <scope>NUCLEOTIDE SEQUENCE [LARGE SCALE GENOMIC DNA]</scope>
    <source>
        <strain evidence="1 2">DSM 6779</strain>
    </source>
</reference>
<accession>A0A2W7NQR2</accession>
<dbReference type="OrthoDB" id="1325392at2"/>
<dbReference type="SUPFAM" id="SSF49452">
    <property type="entry name" value="Starch-binding domain-like"/>
    <property type="match status" value="1"/>
</dbReference>
<comment type="caution">
    <text evidence="1">The sequence shown here is derived from an EMBL/GenBank/DDBJ whole genome shotgun (WGS) entry which is preliminary data.</text>
</comment>
<dbReference type="InterPro" id="IPR013784">
    <property type="entry name" value="Carb-bd-like_fold"/>
</dbReference>
<proteinExistence type="predicted"/>
<keyword evidence="2" id="KW-1185">Reference proteome</keyword>
<dbReference type="AlphaFoldDB" id="A0A2W7NQR2"/>
<evidence type="ECO:0000313" key="1">
    <source>
        <dbReference type="EMBL" id="PZX20417.1"/>
    </source>
</evidence>
<dbReference type="EMBL" id="QKZK01000002">
    <property type="protein sequence ID" value="PZX20417.1"/>
    <property type="molecule type" value="Genomic_DNA"/>
</dbReference>
<gene>
    <name evidence="1" type="ORF">LX69_00416</name>
</gene>
<name>A0A2W7NQR2_9BACT</name>
<dbReference type="Pfam" id="PF13620">
    <property type="entry name" value="CarboxypepD_reg"/>
    <property type="match status" value="1"/>
</dbReference>
<keyword evidence="1" id="KW-0121">Carboxypeptidase</keyword>
<protein>
    <submittedName>
        <fullName evidence="1">Carboxypeptidase family protein</fullName>
    </submittedName>
</protein>
<dbReference type="GO" id="GO:0004180">
    <property type="term" value="F:carboxypeptidase activity"/>
    <property type="evidence" value="ECO:0007669"/>
    <property type="project" value="UniProtKB-KW"/>
</dbReference>
<organism evidence="1 2">
    <name type="scientific">Breznakibacter xylanolyticus</name>
    <dbReference type="NCBI Taxonomy" id="990"/>
    <lineage>
        <taxon>Bacteria</taxon>
        <taxon>Pseudomonadati</taxon>
        <taxon>Bacteroidota</taxon>
        <taxon>Bacteroidia</taxon>
        <taxon>Marinilabiliales</taxon>
        <taxon>Marinilabiliaceae</taxon>
        <taxon>Breznakibacter</taxon>
    </lineage>
</organism>
<dbReference type="Gene3D" id="2.60.40.1120">
    <property type="entry name" value="Carboxypeptidase-like, regulatory domain"/>
    <property type="match status" value="1"/>
</dbReference>
<dbReference type="GO" id="GO:0030246">
    <property type="term" value="F:carbohydrate binding"/>
    <property type="evidence" value="ECO:0007669"/>
    <property type="project" value="InterPro"/>
</dbReference>
<dbReference type="RefSeq" id="WP_111444142.1">
    <property type="nucleotide sequence ID" value="NZ_QKZK01000002.1"/>
</dbReference>
<evidence type="ECO:0000313" key="2">
    <source>
        <dbReference type="Proteomes" id="UP000249239"/>
    </source>
</evidence>
<keyword evidence="1" id="KW-0645">Protease</keyword>
<sequence>MNNLQENKLKMYGVVCSTCDQYQSVTDSLPQFTNNRMMLKECINNISAHSSRQMENRKGLTASQKEVRSILERLIVEQLFKIKACAKLTGNVQLMSDCSISPSRISTMSAIRLRDFASLMYSRAQENMNDLRSFQVSEQSQQDLQAAIDRFWESLNSTHMNRNMSTQNTRLLHSCFKEADKILIAMDTVVEIVRNSQSDFYSAYKQARHVVDLGSSKLDLRGQVIDSLTGEPIKGVTITFSEVSPNSRTKANRVLVKKSANKGGFYIRNMANGTYNVSAQKEGYTEQVSSVVITDGTKNELNIKLSSN</sequence>
<dbReference type="Proteomes" id="UP000249239">
    <property type="component" value="Unassembled WGS sequence"/>
</dbReference>
<keyword evidence="1" id="KW-0378">Hydrolase</keyword>